<evidence type="ECO:0000256" key="5">
    <source>
        <dbReference type="ARBA" id="ARBA00022723"/>
    </source>
</evidence>
<comment type="caution">
    <text evidence="9">The sequence shown here is derived from an EMBL/GenBank/DDBJ whole genome shotgun (WGS) entry which is preliminary data.</text>
</comment>
<dbReference type="AlphaFoldDB" id="A0A9P0LD15"/>
<accession>A0A9P0LD15</accession>
<comment type="subcellular location">
    <subcellularLocation>
        <location evidence="2">Nucleus</location>
    </subcellularLocation>
</comment>
<sequence>MDSRVVASAAFVVLSGCMRRIKAHQVQKAKRKRRWWMTSLSRSRERYNVSIMIEDLIREPSGRLENFLRMSYTDFEFLLNEVGHMIGKKDTQLRKAISVKERFCVALRFFASGDSFVSLSYLFKFSQQTVSRCVFDVCDALISVLNHQIKMPRSSNEWKKIAIEFEKRWNFPHCLGAIDGKHILIQSPMNSGSDFFNYKHTFNVVMMALVDANYMFTYVDVGCQGRISDGGVFRNTVLGRKLEENRLMLPNDETLPNHTQTTFPYVFVADDAFALGPHLLKPFQGVYEAGSDERVFNYRLSRARRIVENAFGILASVFRVFRAPMLLQPDKVSKVAMTCALLHNFLRSSKDSSATYAPPGAIDMEQDGTIIPGTWRSDVQNMISFLPLKKIPRKAGREAQEIRKLFCGYFKTTGKVHWQDRYC</sequence>
<keyword evidence="5" id="KW-0479">Metal-binding</keyword>
<dbReference type="InterPro" id="IPR045249">
    <property type="entry name" value="HARBI1-like"/>
</dbReference>
<comment type="similarity">
    <text evidence="3">Belongs to the HARBI1 family.</text>
</comment>
<dbReference type="GO" id="GO:0005634">
    <property type="term" value="C:nucleus"/>
    <property type="evidence" value="ECO:0007669"/>
    <property type="project" value="UniProtKB-SubCell"/>
</dbReference>
<dbReference type="Proteomes" id="UP001152888">
    <property type="component" value="Unassembled WGS sequence"/>
</dbReference>
<evidence type="ECO:0000256" key="6">
    <source>
        <dbReference type="ARBA" id="ARBA00022801"/>
    </source>
</evidence>
<protein>
    <recommendedName>
        <fullName evidence="8">DDE Tnp4 domain-containing protein</fullName>
    </recommendedName>
</protein>
<gene>
    <name evidence="9" type="ORF">ACAOBT_LOCUS21298</name>
</gene>
<feature type="domain" description="DDE Tnp4" evidence="8">
    <location>
        <begin position="178"/>
        <end position="344"/>
    </location>
</feature>
<reference evidence="9" key="1">
    <citation type="submission" date="2022-03" db="EMBL/GenBank/DDBJ databases">
        <authorList>
            <person name="Sayadi A."/>
        </authorList>
    </citation>
    <scope>NUCLEOTIDE SEQUENCE</scope>
</reference>
<dbReference type="PROSITE" id="PS51257">
    <property type="entry name" value="PROKAR_LIPOPROTEIN"/>
    <property type="match status" value="1"/>
</dbReference>
<evidence type="ECO:0000256" key="2">
    <source>
        <dbReference type="ARBA" id="ARBA00004123"/>
    </source>
</evidence>
<keyword evidence="6" id="KW-0378">Hydrolase</keyword>
<comment type="cofactor">
    <cofactor evidence="1">
        <name>a divalent metal cation</name>
        <dbReference type="ChEBI" id="CHEBI:60240"/>
    </cofactor>
</comment>
<evidence type="ECO:0000259" key="8">
    <source>
        <dbReference type="Pfam" id="PF13359"/>
    </source>
</evidence>
<dbReference type="PANTHER" id="PTHR22930">
    <property type="match status" value="1"/>
</dbReference>
<dbReference type="OrthoDB" id="8189124at2759"/>
<keyword evidence="10" id="KW-1185">Reference proteome</keyword>
<dbReference type="Pfam" id="PF13359">
    <property type="entry name" value="DDE_Tnp_4"/>
    <property type="match status" value="1"/>
</dbReference>
<organism evidence="9 10">
    <name type="scientific">Acanthoscelides obtectus</name>
    <name type="common">Bean weevil</name>
    <name type="synonym">Bruchus obtectus</name>
    <dbReference type="NCBI Taxonomy" id="200917"/>
    <lineage>
        <taxon>Eukaryota</taxon>
        <taxon>Metazoa</taxon>
        <taxon>Ecdysozoa</taxon>
        <taxon>Arthropoda</taxon>
        <taxon>Hexapoda</taxon>
        <taxon>Insecta</taxon>
        <taxon>Pterygota</taxon>
        <taxon>Neoptera</taxon>
        <taxon>Endopterygota</taxon>
        <taxon>Coleoptera</taxon>
        <taxon>Polyphaga</taxon>
        <taxon>Cucujiformia</taxon>
        <taxon>Chrysomeloidea</taxon>
        <taxon>Chrysomelidae</taxon>
        <taxon>Bruchinae</taxon>
        <taxon>Bruchini</taxon>
        <taxon>Acanthoscelides</taxon>
    </lineage>
</organism>
<evidence type="ECO:0000256" key="4">
    <source>
        <dbReference type="ARBA" id="ARBA00022722"/>
    </source>
</evidence>
<dbReference type="GO" id="GO:0004518">
    <property type="term" value="F:nuclease activity"/>
    <property type="evidence" value="ECO:0007669"/>
    <property type="project" value="UniProtKB-KW"/>
</dbReference>
<dbReference type="InterPro" id="IPR027806">
    <property type="entry name" value="HARBI1_dom"/>
</dbReference>
<keyword evidence="7" id="KW-0539">Nucleus</keyword>
<evidence type="ECO:0000256" key="3">
    <source>
        <dbReference type="ARBA" id="ARBA00006958"/>
    </source>
</evidence>
<keyword evidence="4" id="KW-0540">Nuclease</keyword>
<dbReference type="EMBL" id="CAKOFQ010007165">
    <property type="protein sequence ID" value="CAH1993111.1"/>
    <property type="molecule type" value="Genomic_DNA"/>
</dbReference>
<dbReference type="PANTHER" id="PTHR22930:SF269">
    <property type="entry name" value="NUCLEASE HARBI1-LIKE PROTEIN"/>
    <property type="match status" value="1"/>
</dbReference>
<dbReference type="GO" id="GO:0046872">
    <property type="term" value="F:metal ion binding"/>
    <property type="evidence" value="ECO:0007669"/>
    <property type="project" value="UniProtKB-KW"/>
</dbReference>
<dbReference type="GO" id="GO:0016787">
    <property type="term" value="F:hydrolase activity"/>
    <property type="evidence" value="ECO:0007669"/>
    <property type="project" value="UniProtKB-KW"/>
</dbReference>
<evidence type="ECO:0000313" key="10">
    <source>
        <dbReference type="Proteomes" id="UP001152888"/>
    </source>
</evidence>
<evidence type="ECO:0000256" key="7">
    <source>
        <dbReference type="ARBA" id="ARBA00023242"/>
    </source>
</evidence>
<evidence type="ECO:0000313" key="9">
    <source>
        <dbReference type="EMBL" id="CAH1993111.1"/>
    </source>
</evidence>
<proteinExistence type="inferred from homology"/>
<name>A0A9P0LD15_ACAOB</name>
<evidence type="ECO:0000256" key="1">
    <source>
        <dbReference type="ARBA" id="ARBA00001968"/>
    </source>
</evidence>